<accession>A0ABR7J3C3</accession>
<keyword evidence="2" id="KW-1185">Reference proteome</keyword>
<dbReference type="RefSeq" id="WP_187008521.1">
    <property type="nucleotide sequence ID" value="NZ_JACRUI010000001.1"/>
</dbReference>
<evidence type="ECO:0000313" key="2">
    <source>
        <dbReference type="Proteomes" id="UP000629963"/>
    </source>
</evidence>
<reference evidence="1 2" key="1">
    <citation type="submission" date="2020-08" db="EMBL/GenBank/DDBJ databases">
        <title>Description of novel Flavobacterium F-380 isolate.</title>
        <authorList>
            <person name="Saticioglu I.B."/>
            <person name="Duman M."/>
            <person name="Altun S."/>
        </authorList>
    </citation>
    <scope>NUCLEOTIDE SEQUENCE [LARGE SCALE GENOMIC DNA]</scope>
    <source>
        <strain evidence="1 2">F-380</strain>
    </source>
</reference>
<comment type="caution">
    <text evidence="1">The sequence shown here is derived from an EMBL/GenBank/DDBJ whole genome shotgun (WGS) entry which is preliminary data.</text>
</comment>
<evidence type="ECO:0000313" key="1">
    <source>
        <dbReference type="EMBL" id="MBC5839903.1"/>
    </source>
</evidence>
<evidence type="ECO:0008006" key="3">
    <source>
        <dbReference type="Google" id="ProtNLM"/>
    </source>
</evidence>
<dbReference type="EMBL" id="JACRUJ010000001">
    <property type="protein sequence ID" value="MBC5839903.1"/>
    <property type="molecule type" value="Genomic_DNA"/>
</dbReference>
<dbReference type="Proteomes" id="UP000629963">
    <property type="component" value="Unassembled WGS sequence"/>
</dbReference>
<protein>
    <recommendedName>
        <fullName evidence="3">Peptidase M56 domain-containing protein</fullName>
    </recommendedName>
</protein>
<proteinExistence type="predicted"/>
<organism evidence="1 2">
    <name type="scientific">Flavobacterium kayseriense</name>
    <dbReference type="NCBI Taxonomy" id="2764714"/>
    <lineage>
        <taxon>Bacteria</taxon>
        <taxon>Pseudomonadati</taxon>
        <taxon>Bacteroidota</taxon>
        <taxon>Flavobacteriia</taxon>
        <taxon>Flavobacteriales</taxon>
        <taxon>Flavobacteriaceae</taxon>
        <taxon>Flavobacterium</taxon>
    </lineage>
</organism>
<sequence>MFVIVSKVFVPRGFRAITIFPFILLRYREDKKDDQLLNHEKIHLRQQLELLIVPFYLWYSLEYFLKLFRYGDKNLAYRSISFEREAYSYEDDLSFLQKRPFWFFVNFLNK</sequence>
<gene>
    <name evidence="1" type="ORF">H8R23_00645</name>
</gene>
<name>A0ABR7J3C3_9FLAO</name>